<dbReference type="SUPFAM" id="SSF48452">
    <property type="entry name" value="TPR-like"/>
    <property type="match status" value="2"/>
</dbReference>
<comment type="caution">
    <text evidence="3">The sequence shown here is derived from an EMBL/GenBank/DDBJ whole genome shotgun (WGS) entry which is preliminary data.</text>
</comment>
<dbReference type="InterPro" id="IPR053137">
    <property type="entry name" value="NLR-like"/>
</dbReference>
<name>A0A8J3K4Y5_9ACTN</name>
<evidence type="ECO:0008006" key="5">
    <source>
        <dbReference type="Google" id="ProtNLM"/>
    </source>
</evidence>
<dbReference type="Gene3D" id="3.40.50.300">
    <property type="entry name" value="P-loop containing nucleotide triphosphate hydrolases"/>
    <property type="match status" value="1"/>
</dbReference>
<dbReference type="InterPro" id="IPR011990">
    <property type="entry name" value="TPR-like_helical_dom_sf"/>
</dbReference>
<dbReference type="PANTHER" id="PTHR46082:SF6">
    <property type="entry name" value="AAA+ ATPASE DOMAIN-CONTAINING PROTEIN-RELATED"/>
    <property type="match status" value="1"/>
</dbReference>
<dbReference type="EMBL" id="BONG01000058">
    <property type="protein sequence ID" value="GIF93226.1"/>
    <property type="molecule type" value="Genomic_DNA"/>
</dbReference>
<sequence length="1045" mass="115322">MARELGSGFAVDPDADTWAIVSACLDVNGIQEFVGVLNLVEGDTSAWQALAALVEDLFPRRPLDAGDRIRITAVLDGLPPATIRRAMLLSDAISVSGWDEENVRGGTALELIENAVAQHQVDGETLWRFLEAVAHTGGEPVAAEMHGLIRAAAASMRVPDEVSAICRSMPWRGRDSAGDPSEQAILRETDVSIQSEQDLISGDDEMNRGIVINSLSVQSVPAVMRGLPPRNPFFAGRDEALESLHSTLEAKTSAMALPYTLQGLGGVGKTQLAIEYAYRYSGSYDLVWWIPASGEDSIRRSLVSLGKALGVPENSDVQYVIDSALDELRLGRLYSRWLLIFDNATEPQDIRKYFPQGMGHILVTTLSRSWAANSNLVEVDVFSAEESSAFLATRWPALTPEQSLALADKLGHLPLALDQAASFHEQTAMPAETYLNEVDLVSMLYYSTPTEYPQPVGATWRITFDKLREQSPAAAQLLQLCAFISSEPIAIPLLRGGRGADLPAELKEALRDELVFRKAVQELGKFALAQLDARRDFITVHNLVRAVLRDSLSPQERVENTHSAHEVLALANPGTPDRSDTWSRHAQLAPHIEDAGLVASEDPHVRQVVIDQIRYRFAIGDSTFSRQLAQRTFDVWRDKLGSDDVMTLRARFHLSNALRALGEYERARTESHETYQLLESTLGPDHTYCLQVSNSLGADLRFLGDFAAARVQDEETLERHRRVLGDDDLGTVRASHNLAVDLRLLGKFDASLQRDQDNLRRRLADDGGNASPETFDLVINIVRDLTGLGQYSLALRQQQEQLALFEIHLKNSRHRYLLDARRNIVILTRKLGEYGKAAKLAEAELDSSRAVNGPRHALTLAATMTLMNTLRAKRDLLNARTVGEEALAGYQERFVSEHPFILACAVNLAIVYRALNMREEAHELDEQTLQSLRRTLGDEHPYTIACMGNHTNNLAAAGLAEQSHALSQEVYDLAVAARGAHHPDTLASATNLALDLSAVGRHAEANNIRLQALQKLWETLGTEHPDTINVERGRRAEIDIEVPSL</sequence>
<feature type="domain" description="NB-ARC" evidence="1">
    <location>
        <begin position="243"/>
        <end position="390"/>
    </location>
</feature>
<dbReference type="Pfam" id="PF13424">
    <property type="entry name" value="TPR_12"/>
    <property type="match status" value="1"/>
</dbReference>
<organism evidence="3 4">
    <name type="scientific">Catellatospora chokoriensis</name>
    <dbReference type="NCBI Taxonomy" id="310353"/>
    <lineage>
        <taxon>Bacteria</taxon>
        <taxon>Bacillati</taxon>
        <taxon>Actinomycetota</taxon>
        <taxon>Actinomycetes</taxon>
        <taxon>Micromonosporales</taxon>
        <taxon>Micromonosporaceae</taxon>
        <taxon>Catellatospora</taxon>
    </lineage>
</organism>
<protein>
    <recommendedName>
        <fullName evidence="5">Tetratricopeptide repeat protein</fullName>
    </recommendedName>
</protein>
<dbReference type="NCBIfam" id="NF040586">
    <property type="entry name" value="FxSxx_TPR"/>
    <property type="match status" value="1"/>
</dbReference>
<dbReference type="PANTHER" id="PTHR46082">
    <property type="entry name" value="ATP/GTP-BINDING PROTEIN-RELATED"/>
    <property type="match status" value="1"/>
</dbReference>
<dbReference type="AlphaFoldDB" id="A0A8J3K4Y5"/>
<reference evidence="3 4" key="1">
    <citation type="submission" date="2021-01" db="EMBL/GenBank/DDBJ databases">
        <title>Whole genome shotgun sequence of Catellatospora chokoriensis NBRC 107358.</title>
        <authorList>
            <person name="Komaki H."/>
            <person name="Tamura T."/>
        </authorList>
    </citation>
    <scope>NUCLEOTIDE SEQUENCE [LARGE SCALE GENOMIC DNA]</scope>
    <source>
        <strain evidence="3 4">NBRC 107358</strain>
    </source>
</reference>
<dbReference type="Pfam" id="PF25000">
    <property type="entry name" value="DUF7779"/>
    <property type="match status" value="1"/>
</dbReference>
<dbReference type="Pfam" id="PF00931">
    <property type="entry name" value="NB-ARC"/>
    <property type="match status" value="1"/>
</dbReference>
<dbReference type="SUPFAM" id="SSF52540">
    <property type="entry name" value="P-loop containing nucleoside triphosphate hydrolases"/>
    <property type="match status" value="1"/>
</dbReference>
<accession>A0A8J3K4Y5</accession>
<evidence type="ECO:0000313" key="4">
    <source>
        <dbReference type="Proteomes" id="UP000619293"/>
    </source>
</evidence>
<proteinExistence type="predicted"/>
<gene>
    <name evidence="3" type="ORF">Cch02nite_66700</name>
</gene>
<evidence type="ECO:0000259" key="1">
    <source>
        <dbReference type="Pfam" id="PF00931"/>
    </source>
</evidence>
<dbReference type="InterPro" id="IPR002182">
    <property type="entry name" value="NB-ARC"/>
</dbReference>
<evidence type="ECO:0000313" key="3">
    <source>
        <dbReference type="EMBL" id="GIF93226.1"/>
    </source>
</evidence>
<dbReference type="InterPro" id="IPR056681">
    <property type="entry name" value="DUF7779"/>
</dbReference>
<evidence type="ECO:0000259" key="2">
    <source>
        <dbReference type="Pfam" id="PF25000"/>
    </source>
</evidence>
<feature type="domain" description="DUF7779" evidence="2">
    <location>
        <begin position="467"/>
        <end position="556"/>
    </location>
</feature>
<dbReference type="Proteomes" id="UP000619293">
    <property type="component" value="Unassembled WGS sequence"/>
</dbReference>
<keyword evidence="4" id="KW-1185">Reference proteome</keyword>
<dbReference type="Gene3D" id="1.25.40.10">
    <property type="entry name" value="Tetratricopeptide repeat domain"/>
    <property type="match status" value="2"/>
</dbReference>
<dbReference type="Pfam" id="PF13374">
    <property type="entry name" value="TPR_10"/>
    <property type="match status" value="3"/>
</dbReference>
<dbReference type="InterPro" id="IPR027417">
    <property type="entry name" value="P-loop_NTPase"/>
</dbReference>